<reference evidence="1" key="1">
    <citation type="submission" date="2021-08" db="EMBL/GenBank/DDBJ databases">
        <title>The first chromosome-level gecko genome reveals the dynamic sex chromosomes of Neotropical dwarf geckos (Sphaerodactylidae: Sphaerodactylus).</title>
        <authorList>
            <person name="Pinto B.J."/>
            <person name="Keating S.E."/>
            <person name="Gamble T."/>
        </authorList>
    </citation>
    <scope>NUCLEOTIDE SEQUENCE</scope>
    <source>
        <strain evidence="1">TG3544</strain>
    </source>
</reference>
<keyword evidence="2" id="KW-1185">Reference proteome</keyword>
<sequence length="1219" mass="136979">MYDHGKNWLIIVYASSSPLLTQRLKELKQREFARNVASKSWKDEKKQEKALKRLHQLAELRKQSECVVGCQPVGKTSQMTEEKQPELQEEFLLVPEDKTKNAAEGQILTSNTSEEQQDLAISKNQPCMERCHLLRNRVSPAFPCGTNACNRTGVSFSFSKKVHLKLESSASVFSENLEEAYDCTGSPRHTLKQTPQDYHTCIHMNDERKATIQKRLHRLQGHKDSLPSCNPAVPSKMLKEKNHNVNREHAETRLHPPDLGCCRSPYVKDQVRELNETKKSSEMVVPAQYQTSNVCMQQNSYKHSDNLLAEHDSQFSTQRSSEHEHSCAVSYHPYVFKKTGSSDRLKAVNENTGIPGGDALVHKIKPKALPFLHVLSKDGSTALRWPTELILFTKTEPSVSYGCNPLYFDFRLSLSHRETGHHEANLENCNEHSVMMDVDRNEASGLTKNKQLSDEQDNQSLKPKKARALSLRKSQPKLDSDIENEMNQSAPKCISDGLNESIPKVPGPLNCSQRHYTTAPQTEMPVRSVAQHLQNCEQTLQEENICISPLVSRIKKQKCVQCDLMYSQRQSNLDLVPCRKDGILGYKFGSAGECLESERKGDFAGCWEFSSLQKSSSDRQSNYSDTSVSSATSYASCYSSHRSSDHSRSHLPFCCKKKQKMVERQKYKHKKHNCISSSDDADEDCLFNSKSQRLRNCMQRHTVKYQRHSRYRHLLHRDISKQSRNRHSACKHSRCRSYSSSKGYSTQDSGSSERSSSCTRSRGSSSESICDWNQYKRNMLNYYGSEFGKADSVHFDCQNISCPAQQAGICSIKHLRKEAMGQRKSLIAKLLLEKVKSKKIQEKIQNGESVSNVCGVDLCHSQSGTKCISSVDNEGMLPVPENALHINATSMWNSETSTVESSTNKDQVEASAINNAAPTANYSHCLNLIQRGNEYQASNMEKHTAIIEPSELLTGETQPFLQSCDPVPNDFPGAFPSNRYSVVPNPTETKEEHNASLNLMQVEGDFSSYSDSAMHKDNETENKTELYSKCISSPLTQQPITFSPDEIDKYRFLQLQAQQHMQKQLVAKHLKVLSATRPAAFSAPPSVQSVPVPQHASVATLHHTFLQSFALSAAVHPHSSHLSLTRIHPFPQSHFAPISLSPFPPTFMPAHSALLTGHPLHLVSATPIHPSHLAIPSLPHPTFIPTLFTPQLSGAVPSAIHLNPFIHPLFQGQDFRHRS</sequence>
<protein>
    <submittedName>
        <fullName evidence="1">Uncharacterized protein</fullName>
    </submittedName>
</protein>
<dbReference type="EMBL" id="CM037624">
    <property type="protein sequence ID" value="KAH8011045.1"/>
    <property type="molecule type" value="Genomic_DNA"/>
</dbReference>
<comment type="caution">
    <text evidence="1">The sequence shown here is derived from an EMBL/GenBank/DDBJ whole genome shotgun (WGS) entry which is preliminary data.</text>
</comment>
<evidence type="ECO:0000313" key="1">
    <source>
        <dbReference type="EMBL" id="KAH8011045.1"/>
    </source>
</evidence>
<organism evidence="1 2">
    <name type="scientific">Sphaerodactylus townsendi</name>
    <dbReference type="NCBI Taxonomy" id="933632"/>
    <lineage>
        <taxon>Eukaryota</taxon>
        <taxon>Metazoa</taxon>
        <taxon>Chordata</taxon>
        <taxon>Craniata</taxon>
        <taxon>Vertebrata</taxon>
        <taxon>Euteleostomi</taxon>
        <taxon>Lepidosauria</taxon>
        <taxon>Squamata</taxon>
        <taxon>Bifurcata</taxon>
        <taxon>Gekkota</taxon>
        <taxon>Sphaerodactylidae</taxon>
        <taxon>Sphaerodactylus</taxon>
    </lineage>
</organism>
<name>A0ACB8FV40_9SAUR</name>
<accession>A0ACB8FV40</accession>
<proteinExistence type="predicted"/>
<evidence type="ECO:0000313" key="2">
    <source>
        <dbReference type="Proteomes" id="UP000827872"/>
    </source>
</evidence>
<dbReference type="Proteomes" id="UP000827872">
    <property type="component" value="Linkage Group LG11"/>
</dbReference>
<gene>
    <name evidence="1" type="ORF">K3G42_017899</name>
</gene>